<feature type="domain" description="N-acetyltransferase" evidence="1">
    <location>
        <begin position="18"/>
        <end position="180"/>
    </location>
</feature>
<dbReference type="AlphaFoldDB" id="A0A2K3UVE6"/>
<gene>
    <name evidence="2" type="ORF">CVO96_03195</name>
</gene>
<dbReference type="InterPro" id="IPR016181">
    <property type="entry name" value="Acyl_CoA_acyltransferase"/>
</dbReference>
<dbReference type="EMBL" id="PPPD01000001">
    <property type="protein sequence ID" value="PNY80502.1"/>
    <property type="molecule type" value="Genomic_DNA"/>
</dbReference>
<organism evidence="2 3">
    <name type="scientific">Deinococcus koreensis</name>
    <dbReference type="NCBI Taxonomy" id="2054903"/>
    <lineage>
        <taxon>Bacteria</taxon>
        <taxon>Thermotogati</taxon>
        <taxon>Deinococcota</taxon>
        <taxon>Deinococci</taxon>
        <taxon>Deinococcales</taxon>
        <taxon>Deinococcaceae</taxon>
        <taxon>Deinococcus</taxon>
    </lineage>
</organism>
<dbReference type="Pfam" id="PF13302">
    <property type="entry name" value="Acetyltransf_3"/>
    <property type="match status" value="1"/>
</dbReference>
<dbReference type="GO" id="GO:1990189">
    <property type="term" value="F:protein N-terminal-serine acetyltransferase activity"/>
    <property type="evidence" value="ECO:0007669"/>
    <property type="project" value="TreeGrafter"/>
</dbReference>
<evidence type="ECO:0000259" key="1">
    <source>
        <dbReference type="PROSITE" id="PS51186"/>
    </source>
</evidence>
<dbReference type="PANTHER" id="PTHR43441:SF3">
    <property type="entry name" value="ACETYLTRANSFERASE"/>
    <property type="match status" value="1"/>
</dbReference>
<dbReference type="Proteomes" id="UP000236379">
    <property type="component" value="Unassembled WGS sequence"/>
</dbReference>
<dbReference type="GO" id="GO:0008999">
    <property type="term" value="F:protein-N-terminal-alanine acetyltransferase activity"/>
    <property type="evidence" value="ECO:0007669"/>
    <property type="project" value="TreeGrafter"/>
</dbReference>
<keyword evidence="2" id="KW-0808">Transferase</keyword>
<protein>
    <submittedName>
        <fullName evidence="2">N-acetyltransferase</fullName>
    </submittedName>
</protein>
<sequence>MTEPAPPPVPTELRTPRLLLRRPDPADAGALVAAVDASLPELQVWMHWAQAPMTLEASRENLQGVAERFDSRENLRYHVWNAAGTELVGSSGLHALNWRVPKGEIGYWIATPHTGQGYAREVTQALTTLALETLGFRRLEIRCDPLNERSARIPQALGYRLDARLVNDDVDAQDHSKLRDTLVFSRTR</sequence>
<dbReference type="InterPro" id="IPR000182">
    <property type="entry name" value="GNAT_dom"/>
</dbReference>
<dbReference type="SUPFAM" id="SSF55729">
    <property type="entry name" value="Acyl-CoA N-acyltransferases (Nat)"/>
    <property type="match status" value="1"/>
</dbReference>
<dbReference type="PROSITE" id="PS51186">
    <property type="entry name" value="GNAT"/>
    <property type="match status" value="1"/>
</dbReference>
<accession>A0A2K3UVE6</accession>
<dbReference type="RefSeq" id="WP_103310253.1">
    <property type="nucleotide sequence ID" value="NZ_PPPD01000001.1"/>
</dbReference>
<proteinExistence type="predicted"/>
<evidence type="ECO:0000313" key="3">
    <source>
        <dbReference type="Proteomes" id="UP000236379"/>
    </source>
</evidence>
<evidence type="ECO:0000313" key="2">
    <source>
        <dbReference type="EMBL" id="PNY80502.1"/>
    </source>
</evidence>
<keyword evidence="3" id="KW-1185">Reference proteome</keyword>
<name>A0A2K3UVE6_9DEIO</name>
<dbReference type="OrthoDB" id="9799321at2"/>
<reference evidence="2 3" key="1">
    <citation type="submission" date="2018-01" db="EMBL/GenBank/DDBJ databases">
        <title>Deinococcus koreensis sp. nov., a radiation-resistant bacterium isolated from river water.</title>
        <authorList>
            <person name="Choi A."/>
        </authorList>
    </citation>
    <scope>NUCLEOTIDE SEQUENCE [LARGE SCALE GENOMIC DNA]</scope>
    <source>
        <strain evidence="2 3">SJW1-2</strain>
    </source>
</reference>
<comment type="caution">
    <text evidence="2">The sequence shown here is derived from an EMBL/GenBank/DDBJ whole genome shotgun (WGS) entry which is preliminary data.</text>
</comment>
<dbReference type="PANTHER" id="PTHR43441">
    <property type="entry name" value="RIBOSOMAL-PROTEIN-SERINE ACETYLTRANSFERASE"/>
    <property type="match status" value="1"/>
</dbReference>
<dbReference type="InterPro" id="IPR051908">
    <property type="entry name" value="Ribosomal_N-acetyltransferase"/>
</dbReference>
<dbReference type="Gene3D" id="3.40.630.30">
    <property type="match status" value="1"/>
</dbReference>
<dbReference type="GO" id="GO:0005737">
    <property type="term" value="C:cytoplasm"/>
    <property type="evidence" value="ECO:0007669"/>
    <property type="project" value="TreeGrafter"/>
</dbReference>